<dbReference type="RefSeq" id="WP_038411379.1">
    <property type="nucleotide sequence ID" value="NZ_CP009455.1"/>
</dbReference>
<dbReference type="PROSITE" id="PS00194">
    <property type="entry name" value="THIOREDOXIN_1"/>
    <property type="match status" value="1"/>
</dbReference>
<dbReference type="Gene3D" id="3.40.30.10">
    <property type="entry name" value="Glutaredoxin"/>
    <property type="match status" value="1"/>
</dbReference>
<accession>A0A089YA68</accession>
<dbReference type="GO" id="GO:0005829">
    <property type="term" value="C:cytosol"/>
    <property type="evidence" value="ECO:0007669"/>
    <property type="project" value="TreeGrafter"/>
</dbReference>
<dbReference type="PIRSF" id="PIRSF000077">
    <property type="entry name" value="Thioredoxin"/>
    <property type="match status" value="1"/>
</dbReference>
<proteinExistence type="inferred from homology"/>
<dbReference type="FunFam" id="3.40.30.10:FF:000001">
    <property type="entry name" value="Thioredoxin"/>
    <property type="match status" value="1"/>
</dbReference>
<keyword evidence="12" id="KW-1185">Reference proteome</keyword>
<protein>
    <recommendedName>
        <fullName evidence="6 7">Thioredoxin</fullName>
    </recommendedName>
</protein>
<evidence type="ECO:0000256" key="9">
    <source>
        <dbReference type="PIRSR" id="PIRSR000077-4"/>
    </source>
</evidence>
<keyword evidence="4 9" id="KW-1015">Disulfide bond</keyword>
<dbReference type="PROSITE" id="PS51352">
    <property type="entry name" value="THIOREDOXIN_2"/>
    <property type="match status" value="1"/>
</dbReference>
<evidence type="ECO:0000313" key="12">
    <source>
        <dbReference type="Proteomes" id="UP000029493"/>
    </source>
</evidence>
<evidence type="ECO:0000256" key="8">
    <source>
        <dbReference type="PIRSR" id="PIRSR000077-1"/>
    </source>
</evidence>
<sequence>MSSDLIKHVTDATFEAEVLKADQPVLVDYWAEWCGPCKMIAPVLDAVAADYEGKLVVAKLNIDENQETPAKHGVRGIPTLMLFKNGNVEATKVGALSKSQLAAFIDANI</sequence>
<evidence type="ECO:0000256" key="4">
    <source>
        <dbReference type="ARBA" id="ARBA00023157"/>
    </source>
</evidence>
<dbReference type="InterPro" id="IPR005746">
    <property type="entry name" value="Thioredoxin"/>
</dbReference>
<keyword evidence="2" id="KW-0813">Transport</keyword>
<feature type="domain" description="Thioredoxin" evidence="10">
    <location>
        <begin position="1"/>
        <end position="109"/>
    </location>
</feature>
<dbReference type="KEGG" id="psw:LK03_05280"/>
<evidence type="ECO:0000313" key="11">
    <source>
        <dbReference type="EMBL" id="AIR88708.1"/>
    </source>
</evidence>
<evidence type="ECO:0000256" key="3">
    <source>
        <dbReference type="ARBA" id="ARBA00022982"/>
    </source>
</evidence>
<dbReference type="NCBIfam" id="TIGR01068">
    <property type="entry name" value="thioredoxin"/>
    <property type="match status" value="1"/>
</dbReference>
<dbReference type="GO" id="GO:0045454">
    <property type="term" value="P:cell redox homeostasis"/>
    <property type="evidence" value="ECO:0007669"/>
    <property type="project" value="TreeGrafter"/>
</dbReference>
<evidence type="ECO:0000259" key="10">
    <source>
        <dbReference type="PROSITE" id="PS51352"/>
    </source>
</evidence>
<dbReference type="AlphaFoldDB" id="A0A089YA68"/>
<dbReference type="SUPFAM" id="SSF52833">
    <property type="entry name" value="Thioredoxin-like"/>
    <property type="match status" value="1"/>
</dbReference>
<feature type="site" description="Contributes to redox potential value" evidence="8">
    <location>
        <position position="36"/>
    </location>
</feature>
<keyword evidence="5 9" id="KW-0676">Redox-active center</keyword>
<keyword evidence="3" id="KW-0249">Electron transport</keyword>
<feature type="site" description="Contributes to redox potential value" evidence="8">
    <location>
        <position position="35"/>
    </location>
</feature>
<dbReference type="EMBL" id="CP009455">
    <property type="protein sequence ID" value="AIR88708.1"/>
    <property type="molecule type" value="Genomic_DNA"/>
</dbReference>
<dbReference type="eggNOG" id="COG3118">
    <property type="taxonomic scope" value="Bacteria"/>
</dbReference>
<dbReference type="OrthoDB" id="9790390at2"/>
<dbReference type="InterPro" id="IPR013766">
    <property type="entry name" value="Thioredoxin_domain"/>
</dbReference>
<gene>
    <name evidence="11" type="ORF">LK03_05280</name>
</gene>
<evidence type="ECO:0000256" key="2">
    <source>
        <dbReference type="ARBA" id="ARBA00022448"/>
    </source>
</evidence>
<dbReference type="Proteomes" id="UP000029493">
    <property type="component" value="Chromosome"/>
</dbReference>
<dbReference type="GO" id="GO:0015035">
    <property type="term" value="F:protein-disulfide reductase activity"/>
    <property type="evidence" value="ECO:0007669"/>
    <property type="project" value="UniProtKB-UniRule"/>
</dbReference>
<dbReference type="PANTHER" id="PTHR45663:SF11">
    <property type="entry name" value="GEO12009P1"/>
    <property type="match status" value="1"/>
</dbReference>
<dbReference type="PRINTS" id="PR00421">
    <property type="entry name" value="THIOREDOXIN"/>
</dbReference>
<feature type="site" description="Deprotonates C-terminal active site Cys" evidence="8">
    <location>
        <position position="28"/>
    </location>
</feature>
<feature type="active site" description="Nucleophile" evidence="8">
    <location>
        <position position="34"/>
    </location>
</feature>
<name>A0A089YA68_9PSED</name>
<dbReference type="Pfam" id="PF00085">
    <property type="entry name" value="Thioredoxin"/>
    <property type="match status" value="1"/>
</dbReference>
<comment type="similarity">
    <text evidence="1 7">Belongs to the thioredoxin family.</text>
</comment>
<evidence type="ECO:0000256" key="1">
    <source>
        <dbReference type="ARBA" id="ARBA00008987"/>
    </source>
</evidence>
<evidence type="ECO:0000256" key="6">
    <source>
        <dbReference type="NCBIfam" id="TIGR01068"/>
    </source>
</evidence>
<feature type="disulfide bond" description="Redox-active" evidence="9">
    <location>
        <begin position="34"/>
        <end position="37"/>
    </location>
</feature>
<reference evidence="11 12" key="1">
    <citation type="submission" date="2014-09" db="EMBL/GenBank/DDBJ databases">
        <authorList>
            <person name="Chan K.-G."/>
        </authorList>
    </citation>
    <scope>NUCLEOTIDE SEQUENCE [LARGE SCALE GENOMIC DNA]</scope>
    <source>
        <strain evidence="11 12">ND07</strain>
    </source>
</reference>
<feature type="active site" description="Nucleophile" evidence="8">
    <location>
        <position position="37"/>
    </location>
</feature>
<organism evidence="11 12">
    <name type="scientific">Pseudomonas cremoricolorata</name>
    <dbReference type="NCBI Taxonomy" id="157783"/>
    <lineage>
        <taxon>Bacteria</taxon>
        <taxon>Pseudomonadati</taxon>
        <taxon>Pseudomonadota</taxon>
        <taxon>Gammaproteobacteria</taxon>
        <taxon>Pseudomonadales</taxon>
        <taxon>Pseudomonadaceae</taxon>
        <taxon>Pseudomonas</taxon>
    </lineage>
</organism>
<evidence type="ECO:0000256" key="5">
    <source>
        <dbReference type="ARBA" id="ARBA00023284"/>
    </source>
</evidence>
<dbReference type="InterPro" id="IPR017937">
    <property type="entry name" value="Thioredoxin_CS"/>
</dbReference>
<evidence type="ECO:0000256" key="7">
    <source>
        <dbReference type="PIRNR" id="PIRNR000077"/>
    </source>
</evidence>
<dbReference type="CDD" id="cd02947">
    <property type="entry name" value="TRX_family"/>
    <property type="match status" value="1"/>
</dbReference>
<dbReference type="STRING" id="157783.LK03_05280"/>
<dbReference type="InterPro" id="IPR036249">
    <property type="entry name" value="Thioredoxin-like_sf"/>
</dbReference>
<dbReference type="NCBIfam" id="NF006898">
    <property type="entry name" value="PRK09381.1"/>
    <property type="match status" value="1"/>
</dbReference>
<dbReference type="PANTHER" id="PTHR45663">
    <property type="entry name" value="GEO12009P1"/>
    <property type="match status" value="1"/>
</dbReference>